<organism evidence="5 6">
    <name type="scientific">[Candida] subhashii</name>
    <dbReference type="NCBI Taxonomy" id="561895"/>
    <lineage>
        <taxon>Eukaryota</taxon>
        <taxon>Fungi</taxon>
        <taxon>Dikarya</taxon>
        <taxon>Ascomycota</taxon>
        <taxon>Saccharomycotina</taxon>
        <taxon>Pichiomycetes</taxon>
        <taxon>Debaryomycetaceae</taxon>
        <taxon>Spathaspora</taxon>
    </lineage>
</organism>
<dbReference type="GeneID" id="73467543"/>
<dbReference type="AlphaFoldDB" id="A0A8J5QVX9"/>
<evidence type="ECO:0000259" key="4">
    <source>
        <dbReference type="PROSITE" id="PS50961"/>
    </source>
</evidence>
<name>A0A8J5QVX9_9ASCO</name>
<evidence type="ECO:0000256" key="3">
    <source>
        <dbReference type="SAM" id="MobiDB-lite"/>
    </source>
</evidence>
<dbReference type="InterPro" id="IPR045180">
    <property type="entry name" value="La_dom_prot"/>
</dbReference>
<feature type="domain" description="HTH La-type RNA-binding" evidence="4">
    <location>
        <begin position="333"/>
        <end position="427"/>
    </location>
</feature>
<sequence length="427" mass="48957">MVKRLLPAPPPRTNAWCLNQLLNTEAQLLSTSPILHPATASRTNSSLYLQQYEQDSNSSIGAEIISNQISLSSPPYMKPQGRLSRSAHQQQQELFVDGGKPLSAPNIQTKPSQKKNKNGTIMVSVGKNTIIKKPKFPKTKKIRGGSGVYKYKIRDDRGPIVSGGPGPIAIQQQGFIPIQHSPAVQHHHPYDQQHQGPSEMIQPFIQLNQNNYPNQLIQPQIITHHHHPQLSNFHPTLDNEGQQELFYSTNLEQQQSQQHQQLVSGPEPCHHNYPMVIYPQFGIYTLPFSYPILEKEPLPHPASQSHFIVPEPSSPLYLRTYENIDINSNVAKLSNRELKRENIKRQIEYYFSTENLCKDRYLRSLFSYEDGSVPITKLLEFNRMKTLTKNGKYLSILIQVIQEIEYLELLNNNQNVRIKNWNNWILK</sequence>
<dbReference type="Pfam" id="PF05383">
    <property type="entry name" value="La"/>
    <property type="match status" value="1"/>
</dbReference>
<dbReference type="PANTHER" id="PTHR22792">
    <property type="entry name" value="LUPUS LA PROTEIN-RELATED"/>
    <property type="match status" value="1"/>
</dbReference>
<dbReference type="InterPro" id="IPR006630">
    <property type="entry name" value="La_HTH"/>
</dbReference>
<dbReference type="Proteomes" id="UP000694255">
    <property type="component" value="Unassembled WGS sequence"/>
</dbReference>
<proteinExistence type="predicted"/>
<evidence type="ECO:0000313" key="5">
    <source>
        <dbReference type="EMBL" id="KAG7665722.1"/>
    </source>
</evidence>
<dbReference type="CDD" id="cd07323">
    <property type="entry name" value="LAM"/>
    <property type="match status" value="1"/>
</dbReference>
<dbReference type="PANTHER" id="PTHR22792:SF132">
    <property type="entry name" value="LA-RELATED PROTEIN 1"/>
    <property type="match status" value="1"/>
</dbReference>
<reference evidence="5 6" key="1">
    <citation type="journal article" date="2021" name="DNA Res.">
        <title>Genome analysis of Candida subhashii reveals its hybrid nature and dual mitochondrial genome conformations.</title>
        <authorList>
            <person name="Mixao V."/>
            <person name="Hegedusova E."/>
            <person name="Saus E."/>
            <person name="Pryszcz L.P."/>
            <person name="Cillingova A."/>
            <person name="Nosek J."/>
            <person name="Gabaldon T."/>
        </authorList>
    </citation>
    <scope>NUCLEOTIDE SEQUENCE [LARGE SCALE GENOMIC DNA]</scope>
    <source>
        <strain evidence="5 6">CBS 10753</strain>
    </source>
</reference>
<feature type="region of interest" description="Disordered" evidence="3">
    <location>
        <begin position="98"/>
        <end position="117"/>
    </location>
</feature>
<evidence type="ECO:0000256" key="1">
    <source>
        <dbReference type="ARBA" id="ARBA00022884"/>
    </source>
</evidence>
<dbReference type="PROSITE" id="PS50961">
    <property type="entry name" value="HTH_LA"/>
    <property type="match status" value="1"/>
</dbReference>
<evidence type="ECO:0000256" key="2">
    <source>
        <dbReference type="PROSITE-ProRule" id="PRU00332"/>
    </source>
</evidence>
<keyword evidence="1 2" id="KW-0694">RNA-binding</keyword>
<dbReference type="GO" id="GO:0003723">
    <property type="term" value="F:RNA binding"/>
    <property type="evidence" value="ECO:0007669"/>
    <property type="project" value="UniProtKB-UniRule"/>
</dbReference>
<dbReference type="OrthoDB" id="340227at2759"/>
<protein>
    <recommendedName>
        <fullName evidence="4">HTH La-type RNA-binding domain-containing protein</fullName>
    </recommendedName>
</protein>
<dbReference type="RefSeq" id="XP_049265954.1">
    <property type="nucleotide sequence ID" value="XM_049410449.1"/>
</dbReference>
<evidence type="ECO:0000313" key="6">
    <source>
        <dbReference type="Proteomes" id="UP000694255"/>
    </source>
</evidence>
<accession>A0A8J5QVX9</accession>
<keyword evidence="6" id="KW-1185">Reference proteome</keyword>
<gene>
    <name evidence="5" type="ORF">J8A68_000742</name>
</gene>
<dbReference type="EMBL" id="JAGSYN010000047">
    <property type="protein sequence ID" value="KAG7665722.1"/>
    <property type="molecule type" value="Genomic_DNA"/>
</dbReference>
<comment type="caution">
    <text evidence="5">The sequence shown here is derived from an EMBL/GenBank/DDBJ whole genome shotgun (WGS) entry which is preliminary data.</text>
</comment>
<dbReference type="SMART" id="SM00715">
    <property type="entry name" value="LA"/>
    <property type="match status" value="1"/>
</dbReference>